<dbReference type="InterPro" id="IPR011701">
    <property type="entry name" value="MFS"/>
</dbReference>
<dbReference type="SUPFAM" id="SSF103473">
    <property type="entry name" value="MFS general substrate transporter"/>
    <property type="match status" value="1"/>
</dbReference>
<evidence type="ECO:0000256" key="8">
    <source>
        <dbReference type="ARBA" id="ARBA00023180"/>
    </source>
</evidence>
<feature type="region of interest" description="Disordered" evidence="19">
    <location>
        <begin position="1"/>
        <end position="126"/>
    </location>
</feature>
<dbReference type="Pfam" id="PF07690">
    <property type="entry name" value="MFS_1"/>
    <property type="match status" value="1"/>
</dbReference>
<comment type="catalytic activity">
    <reaction evidence="11">
        <text>cholate(out) + n H(+)(out) = cholate(in) + n H(+)(in)</text>
        <dbReference type="Rhea" id="RHEA:75499"/>
        <dbReference type="ChEBI" id="CHEBI:15378"/>
        <dbReference type="ChEBI" id="CHEBI:29747"/>
    </reaction>
</comment>
<dbReference type="PANTHER" id="PTHR23507:SF9">
    <property type="entry name" value="LYSOSOMAL PROTON-COUPLED STEROID CONJUGATE AND BILE ACID SYMPORTER SLC46A3"/>
    <property type="match status" value="1"/>
</dbReference>
<feature type="transmembrane region" description="Helical" evidence="20">
    <location>
        <begin position="243"/>
        <end position="268"/>
    </location>
</feature>
<feature type="transmembrane region" description="Helical" evidence="20">
    <location>
        <begin position="280"/>
        <end position="303"/>
    </location>
</feature>
<dbReference type="PANTHER" id="PTHR23507">
    <property type="entry name" value="ZGC:174356"/>
    <property type="match status" value="1"/>
</dbReference>
<name>A0ABN9LZG7_9NEOB</name>
<dbReference type="EMBL" id="CAUEEQ010039280">
    <property type="protein sequence ID" value="CAJ0954891.1"/>
    <property type="molecule type" value="Genomic_DNA"/>
</dbReference>
<evidence type="ECO:0000256" key="7">
    <source>
        <dbReference type="ARBA" id="ARBA00023136"/>
    </source>
</evidence>
<feature type="transmembrane region" description="Helical" evidence="20">
    <location>
        <begin position="408"/>
        <end position="430"/>
    </location>
</feature>
<evidence type="ECO:0000256" key="5">
    <source>
        <dbReference type="ARBA" id="ARBA00022847"/>
    </source>
</evidence>
<keyword evidence="23" id="KW-1185">Reference proteome</keyword>
<evidence type="ECO:0000256" key="15">
    <source>
        <dbReference type="ARBA" id="ARBA00038227"/>
    </source>
</evidence>
<keyword evidence="8" id="KW-0325">Glycoprotein</keyword>
<evidence type="ECO:0000256" key="1">
    <source>
        <dbReference type="ARBA" id="ARBA00004155"/>
    </source>
</evidence>
<comment type="caution">
    <text evidence="22">The sequence shown here is derived from an EMBL/GenBank/DDBJ whole genome shotgun (WGS) entry which is preliminary data.</text>
</comment>
<feature type="transmembrane region" description="Helical" evidence="20">
    <location>
        <begin position="464"/>
        <end position="483"/>
    </location>
</feature>
<evidence type="ECO:0000313" key="22">
    <source>
        <dbReference type="EMBL" id="CAJ0954891.1"/>
    </source>
</evidence>
<evidence type="ECO:0000256" key="10">
    <source>
        <dbReference type="ARBA" id="ARBA00035788"/>
    </source>
</evidence>
<feature type="transmembrane region" description="Helical" evidence="20">
    <location>
        <begin position="495"/>
        <end position="519"/>
    </location>
</feature>
<feature type="transmembrane region" description="Helical" evidence="20">
    <location>
        <begin position="217"/>
        <end position="237"/>
    </location>
</feature>
<comment type="catalytic activity">
    <reaction evidence="18">
        <text>taurocholate(out) + n H(+)(out) = taurocholate(in) + n H(+)(in)</text>
        <dbReference type="Rhea" id="RHEA:75507"/>
        <dbReference type="ChEBI" id="CHEBI:15378"/>
        <dbReference type="ChEBI" id="CHEBI:36257"/>
    </reaction>
</comment>
<evidence type="ECO:0000256" key="12">
    <source>
        <dbReference type="ARBA" id="ARBA00036178"/>
    </source>
</evidence>
<evidence type="ECO:0000256" key="13">
    <source>
        <dbReference type="ARBA" id="ARBA00036498"/>
    </source>
</evidence>
<evidence type="ECO:0000256" key="16">
    <source>
        <dbReference type="ARBA" id="ARBA00040938"/>
    </source>
</evidence>
<evidence type="ECO:0000256" key="4">
    <source>
        <dbReference type="ARBA" id="ARBA00022729"/>
    </source>
</evidence>
<feature type="compositionally biased region" description="Low complexity" evidence="19">
    <location>
        <begin position="61"/>
        <end position="78"/>
    </location>
</feature>
<organism evidence="22 23">
    <name type="scientific">Ranitomeya imitator</name>
    <name type="common">mimic poison frog</name>
    <dbReference type="NCBI Taxonomy" id="111125"/>
    <lineage>
        <taxon>Eukaryota</taxon>
        <taxon>Metazoa</taxon>
        <taxon>Chordata</taxon>
        <taxon>Craniata</taxon>
        <taxon>Vertebrata</taxon>
        <taxon>Euteleostomi</taxon>
        <taxon>Amphibia</taxon>
        <taxon>Batrachia</taxon>
        <taxon>Anura</taxon>
        <taxon>Neobatrachia</taxon>
        <taxon>Hyloidea</taxon>
        <taxon>Dendrobatidae</taxon>
        <taxon>Dendrobatinae</taxon>
        <taxon>Ranitomeya</taxon>
    </lineage>
</organism>
<evidence type="ECO:0000256" key="3">
    <source>
        <dbReference type="ARBA" id="ARBA00022692"/>
    </source>
</evidence>
<dbReference type="InterPro" id="IPR020846">
    <property type="entry name" value="MFS_dom"/>
</dbReference>
<evidence type="ECO:0000256" key="11">
    <source>
        <dbReference type="ARBA" id="ARBA00035844"/>
    </source>
</evidence>
<comment type="similarity">
    <text evidence="15">Belongs to the major facilitator superfamily. SLC46A family.</text>
</comment>
<evidence type="ECO:0000256" key="6">
    <source>
        <dbReference type="ARBA" id="ARBA00022989"/>
    </source>
</evidence>
<keyword evidence="5" id="KW-0769">Symport</keyword>
<reference evidence="22" key="1">
    <citation type="submission" date="2023-07" db="EMBL/GenBank/DDBJ databases">
        <authorList>
            <person name="Stuckert A."/>
        </authorList>
    </citation>
    <scope>NUCLEOTIDE SEQUENCE</scope>
</reference>
<evidence type="ECO:0000313" key="23">
    <source>
        <dbReference type="Proteomes" id="UP001176940"/>
    </source>
</evidence>
<feature type="transmembrane region" description="Helical" evidence="20">
    <location>
        <begin position="525"/>
        <end position="549"/>
    </location>
</feature>
<feature type="transmembrane region" description="Helical" evidence="20">
    <location>
        <begin position="309"/>
        <end position="331"/>
    </location>
</feature>
<feature type="transmembrane region" description="Helical" evidence="20">
    <location>
        <begin position="372"/>
        <end position="396"/>
    </location>
</feature>
<evidence type="ECO:0000256" key="19">
    <source>
        <dbReference type="SAM" id="MobiDB-lite"/>
    </source>
</evidence>
<sequence>MAAPMKKRRPVEWDSGDAAEEGGGITIGHRRRRGVQWSPIKGCLTTEDALMSTSFNMEVGQQEQQQPPPLQQQQQRQELSSDALPSHQHRSSRSSGRSGGRPVRQDSSASRKDTTRASVQPPKSVPLTVGGGHIAGFGQFVPLSSSDAEKVELLLQASSDSAHLNTKNPFHFVFFQEVQKKSSTFYTTLDLTALFPSLLMALILVSYGDQHGRKASLLLPSAGALLTIGAYCSASFFDLPLEILYVASVFSGFLGGFATFVGGCFSYIADIAKDMQTKNVRIAFVDMILGVSSGVAGITSGYILRALGFKWSFLLPALLHTLNILYILFILEETVKRSEFQQNVMSKEGFKELFSGVFLLFKHASYKKRVTISMLMFAFMAYLFSNIGAVGLFTLYELDSPLCWDPVRVGWGSALSMFCFVFSFLGVVLFTRCLKDAYIVLIGIMSCIGGMTMAAFATTTVTMMLVRLPFLFSAMPLPVLRSMMSKVILENEQGALFACIACLESLTGSLTVAVFNSIYGATVLWFPGFSFLLSAVLSLVPFGLVWLLLCIGYQERDHVLLINEESSPEGES</sequence>
<accession>A0ABN9LZG7</accession>
<comment type="catalytic activity">
    <reaction evidence="12">
        <text>estrone 3-sulfate(out) + n H(+)(out) = estrone 3-sulfate(in) + n H(+)(in)</text>
        <dbReference type="Rhea" id="RHEA:75483"/>
        <dbReference type="ChEBI" id="CHEBI:15378"/>
        <dbReference type="ChEBI" id="CHEBI:60050"/>
    </reaction>
</comment>
<evidence type="ECO:0000256" key="20">
    <source>
        <dbReference type="SAM" id="Phobius"/>
    </source>
</evidence>
<evidence type="ECO:0000256" key="2">
    <source>
        <dbReference type="ARBA" id="ARBA00022448"/>
    </source>
</evidence>
<dbReference type="Proteomes" id="UP001176940">
    <property type="component" value="Unassembled WGS sequence"/>
</dbReference>
<dbReference type="InterPro" id="IPR036259">
    <property type="entry name" value="MFS_trans_sf"/>
</dbReference>
<comment type="catalytic activity">
    <reaction evidence="14">
        <text>glycocholate(out) + n H(+)(out) = glycocholate(in) + n H(+)(in)</text>
        <dbReference type="Rhea" id="RHEA:75503"/>
        <dbReference type="ChEBI" id="CHEBI:15378"/>
        <dbReference type="ChEBI" id="CHEBI:29746"/>
    </reaction>
</comment>
<keyword evidence="3 20" id="KW-0812">Transmembrane</keyword>
<protein>
    <recommendedName>
        <fullName evidence="16">Lysosomal proton-coupled steroid conjugate and bile acid symporter SLC46A3</fullName>
    </recommendedName>
    <alternativeName>
        <fullName evidence="17">Solute carrier family 46 member 3</fullName>
    </alternativeName>
</protein>
<dbReference type="PROSITE" id="PS50850">
    <property type="entry name" value="MFS"/>
    <property type="match status" value="1"/>
</dbReference>
<keyword evidence="9" id="KW-0458">Lysosome</keyword>
<evidence type="ECO:0000259" key="21">
    <source>
        <dbReference type="PROSITE" id="PS50850"/>
    </source>
</evidence>
<keyword evidence="7 20" id="KW-0472">Membrane</keyword>
<evidence type="ECO:0000256" key="9">
    <source>
        <dbReference type="ARBA" id="ARBA00023228"/>
    </source>
</evidence>
<evidence type="ECO:0000256" key="14">
    <source>
        <dbReference type="ARBA" id="ARBA00036597"/>
    </source>
</evidence>
<comment type="catalytic activity">
    <reaction evidence="10">
        <text>dehydroepiandrosterone 3-sulfate(out) + n H(+)(out) = dehydroepiandrosterone 3-sulfate(in) + n H(+)(in)</text>
        <dbReference type="Rhea" id="RHEA:75487"/>
        <dbReference type="ChEBI" id="CHEBI:15378"/>
        <dbReference type="ChEBI" id="CHEBI:57905"/>
    </reaction>
</comment>
<feature type="domain" description="Major facilitator superfamily (MFS) profile" evidence="21">
    <location>
        <begin position="124"/>
        <end position="553"/>
    </location>
</feature>
<dbReference type="Gene3D" id="1.20.1250.20">
    <property type="entry name" value="MFS general substrate transporter like domains"/>
    <property type="match status" value="1"/>
</dbReference>
<comment type="catalytic activity">
    <reaction evidence="13">
        <text>25-hydroxyvitamin D3 sulfate(out) + n H(+)(out) = 25-hydroxyvitamin D3 sulfate(in) + n H(+)(in)</text>
        <dbReference type="Rhea" id="RHEA:75491"/>
        <dbReference type="ChEBI" id="CHEBI:15378"/>
        <dbReference type="ChEBI" id="CHEBI:194336"/>
    </reaction>
</comment>
<proteinExistence type="inferred from homology"/>
<comment type="subcellular location">
    <subcellularLocation>
        <location evidence="1">Lysosome membrane</location>
        <topology evidence="1">Multi-pass membrane protein</topology>
    </subcellularLocation>
</comment>
<keyword evidence="6 20" id="KW-1133">Transmembrane helix</keyword>
<evidence type="ECO:0000256" key="18">
    <source>
        <dbReference type="ARBA" id="ARBA00048746"/>
    </source>
</evidence>
<feature type="transmembrane region" description="Helical" evidence="20">
    <location>
        <begin position="437"/>
        <end position="458"/>
    </location>
</feature>
<gene>
    <name evidence="22" type="ORF">RIMI_LOCUS14911007</name>
</gene>
<keyword evidence="2" id="KW-0813">Transport</keyword>
<keyword evidence="4" id="KW-0732">Signal</keyword>
<feature type="transmembrane region" description="Helical" evidence="20">
    <location>
        <begin position="185"/>
        <end position="205"/>
    </location>
</feature>
<evidence type="ECO:0000256" key="17">
    <source>
        <dbReference type="ARBA" id="ARBA00042515"/>
    </source>
</evidence>